<dbReference type="EMBL" id="FNGE01000071">
    <property type="protein sequence ID" value="SDL99409.1"/>
    <property type="molecule type" value="Genomic_DNA"/>
</dbReference>
<keyword evidence="3 8" id="KW-0540">Nuclease</keyword>
<dbReference type="Gene3D" id="3.40.50.1010">
    <property type="entry name" value="5'-nuclease"/>
    <property type="match status" value="1"/>
</dbReference>
<dbReference type="RefSeq" id="WP_090757595.1">
    <property type="nucleotide sequence ID" value="NZ_FNGE01000071.1"/>
</dbReference>
<comment type="function">
    <text evidence="8">Toxic component of a toxin-antitoxin (TA) system. An RNase.</text>
</comment>
<protein>
    <recommendedName>
        <fullName evidence="8">Ribonuclease VapC</fullName>
        <shortName evidence="8">RNase VapC</shortName>
        <ecNumber evidence="8">3.1.-.-</ecNumber>
    </recommendedName>
    <alternativeName>
        <fullName evidence="8">Toxin VapC</fullName>
    </alternativeName>
</protein>
<dbReference type="SUPFAM" id="SSF88723">
    <property type="entry name" value="PIN domain-like"/>
    <property type="match status" value="1"/>
</dbReference>
<evidence type="ECO:0000313" key="11">
    <source>
        <dbReference type="Proteomes" id="UP000199555"/>
    </source>
</evidence>
<sequence length="143" mass="15300">MLLIDTNVISELMRPAPAAAVLDWFGQQNASDLHLSAVGEAELRRGAALLPAGKRRDRLMAEIDAMILEDFAGRVLPFDSAAAVAFAAIFLERRAAGQPISFPDCQIAATARAHDAAMVTRNVSDFEGCGIRVINPWDPLVGA</sequence>
<dbReference type="PANTHER" id="PTHR33653:SF1">
    <property type="entry name" value="RIBONUCLEASE VAPC2"/>
    <property type="match status" value="1"/>
</dbReference>
<feature type="binding site" evidence="8">
    <location>
        <position position="104"/>
    </location>
    <ligand>
        <name>Mg(2+)</name>
        <dbReference type="ChEBI" id="CHEBI:18420"/>
    </ligand>
</feature>
<dbReference type="GO" id="GO:0000287">
    <property type="term" value="F:magnesium ion binding"/>
    <property type="evidence" value="ECO:0007669"/>
    <property type="project" value="UniProtKB-UniRule"/>
</dbReference>
<evidence type="ECO:0000256" key="1">
    <source>
        <dbReference type="ARBA" id="ARBA00001946"/>
    </source>
</evidence>
<dbReference type="CDD" id="cd18731">
    <property type="entry name" value="PIN_NgFitB-like"/>
    <property type="match status" value="1"/>
</dbReference>
<evidence type="ECO:0000256" key="3">
    <source>
        <dbReference type="ARBA" id="ARBA00022722"/>
    </source>
</evidence>
<dbReference type="GO" id="GO:0004540">
    <property type="term" value="F:RNA nuclease activity"/>
    <property type="evidence" value="ECO:0007669"/>
    <property type="project" value="InterPro"/>
</dbReference>
<dbReference type="GO" id="GO:0016787">
    <property type="term" value="F:hydrolase activity"/>
    <property type="evidence" value="ECO:0007669"/>
    <property type="project" value="UniProtKB-KW"/>
</dbReference>
<reference evidence="11" key="1">
    <citation type="submission" date="2016-10" db="EMBL/GenBank/DDBJ databases">
        <authorList>
            <person name="Varghese N."/>
            <person name="Submissions S."/>
        </authorList>
    </citation>
    <scope>NUCLEOTIDE SEQUENCE [LARGE SCALE GENOMIC DNA]</scope>
    <source>
        <strain evidence="11">CGMCC 1.7655</strain>
    </source>
</reference>
<proteinExistence type="inferred from homology"/>
<keyword evidence="4 8" id="KW-0479">Metal-binding</keyword>
<organism evidence="10 11">
    <name type="scientific">Paracoccus chinensis</name>
    <dbReference type="NCBI Taxonomy" id="525640"/>
    <lineage>
        <taxon>Bacteria</taxon>
        <taxon>Pseudomonadati</taxon>
        <taxon>Pseudomonadota</taxon>
        <taxon>Alphaproteobacteria</taxon>
        <taxon>Rhodobacterales</taxon>
        <taxon>Paracoccaceae</taxon>
        <taxon>Paracoccus</taxon>
    </lineage>
</organism>
<evidence type="ECO:0000256" key="8">
    <source>
        <dbReference type="HAMAP-Rule" id="MF_00265"/>
    </source>
</evidence>
<dbReference type="Proteomes" id="UP000199555">
    <property type="component" value="Unassembled WGS sequence"/>
</dbReference>
<keyword evidence="11" id="KW-1185">Reference proteome</keyword>
<name>A0A1G9PL16_9RHOB</name>
<keyword evidence="6 8" id="KW-0460">Magnesium</keyword>
<evidence type="ECO:0000256" key="2">
    <source>
        <dbReference type="ARBA" id="ARBA00022649"/>
    </source>
</evidence>
<evidence type="ECO:0000256" key="5">
    <source>
        <dbReference type="ARBA" id="ARBA00022801"/>
    </source>
</evidence>
<dbReference type="AlphaFoldDB" id="A0A1G9PL16"/>
<accession>A0A1G9PL16</accession>
<comment type="similarity">
    <text evidence="7 8">Belongs to the PINc/VapC protein family.</text>
</comment>
<dbReference type="InterPro" id="IPR002716">
    <property type="entry name" value="PIN_dom"/>
</dbReference>
<dbReference type="HAMAP" id="MF_00265">
    <property type="entry name" value="VapC_Nob1"/>
    <property type="match status" value="1"/>
</dbReference>
<evidence type="ECO:0000259" key="9">
    <source>
        <dbReference type="Pfam" id="PF01850"/>
    </source>
</evidence>
<evidence type="ECO:0000256" key="4">
    <source>
        <dbReference type="ARBA" id="ARBA00022723"/>
    </source>
</evidence>
<dbReference type="InterPro" id="IPR029060">
    <property type="entry name" value="PIN-like_dom_sf"/>
</dbReference>
<feature type="binding site" evidence="8">
    <location>
        <position position="5"/>
    </location>
    <ligand>
        <name>Mg(2+)</name>
        <dbReference type="ChEBI" id="CHEBI:18420"/>
    </ligand>
</feature>
<keyword evidence="5 8" id="KW-0378">Hydrolase</keyword>
<feature type="domain" description="PIN" evidence="9">
    <location>
        <begin position="3"/>
        <end position="122"/>
    </location>
</feature>
<dbReference type="EC" id="3.1.-.-" evidence="8"/>
<comment type="cofactor">
    <cofactor evidence="1 8">
        <name>Mg(2+)</name>
        <dbReference type="ChEBI" id="CHEBI:18420"/>
    </cofactor>
</comment>
<dbReference type="InterPro" id="IPR022907">
    <property type="entry name" value="VapC_family"/>
</dbReference>
<dbReference type="GO" id="GO:0090729">
    <property type="term" value="F:toxin activity"/>
    <property type="evidence" value="ECO:0007669"/>
    <property type="project" value="UniProtKB-KW"/>
</dbReference>
<dbReference type="InterPro" id="IPR050556">
    <property type="entry name" value="Type_II_TA_system_RNase"/>
</dbReference>
<dbReference type="OrthoDB" id="9804823at2"/>
<evidence type="ECO:0000256" key="6">
    <source>
        <dbReference type="ARBA" id="ARBA00022842"/>
    </source>
</evidence>
<dbReference type="Pfam" id="PF01850">
    <property type="entry name" value="PIN"/>
    <property type="match status" value="1"/>
</dbReference>
<evidence type="ECO:0000256" key="7">
    <source>
        <dbReference type="ARBA" id="ARBA00038093"/>
    </source>
</evidence>
<keyword evidence="8" id="KW-0800">Toxin</keyword>
<evidence type="ECO:0000313" key="10">
    <source>
        <dbReference type="EMBL" id="SDL99409.1"/>
    </source>
</evidence>
<gene>
    <name evidence="8" type="primary">vapC</name>
    <name evidence="10" type="ORF">SAMN04487971_1712</name>
</gene>
<dbReference type="STRING" id="525640.SAMN04487971_1712"/>
<dbReference type="PANTHER" id="PTHR33653">
    <property type="entry name" value="RIBONUCLEASE VAPC2"/>
    <property type="match status" value="1"/>
</dbReference>
<keyword evidence="2 8" id="KW-1277">Toxin-antitoxin system</keyword>